<sequence length="471" mass="53680">MKRITLLVLVIATATGLRPSNHQRVMPAPAPNIIFLLADDQRWDALGAAGNRIIQTPNLDRLVSDGFYFRRAYVTTPICAISRASILSGQYARRHGIVDFATPFSDSALAQTYPVWLRKAGYRTGFIGKYGVGDEMPVGEYDYWRGFKGQGNYAARDAQGNPIHLTDLMGRQMEEFIQTNPAGKPFCLSVSFKAPHAQDAANPEFPYAERFGEHYRESVLKRPAAADDRYYRQFPDWFRQNDRNESRVRWSRRFATDSMFQQTTKSYFRLITGIDDVVGHLRQTLQALGLADNTILVYTSDNGFYVGEYGFADKWYGHELSIRVPLIVYDPRRSDWHGRVTDRYTLNIDIAPTLLTLAGVPVPAGMQGRSLTQLMDTRNGEMSRTPWRTEFFFEHLFNTPAVFIPQSEGVLSADRKYVLYFNLRQPGDSYEEVYDLRKDPQELKNLAALPAGQPLKKALLPAFKRLKKQAQ</sequence>
<accession>A0ABP8MNJ1</accession>
<comment type="caution">
    <text evidence="2">The sequence shown here is derived from an EMBL/GenBank/DDBJ whole genome shotgun (WGS) entry which is preliminary data.</text>
</comment>
<evidence type="ECO:0000313" key="2">
    <source>
        <dbReference type="EMBL" id="GAA4453577.1"/>
    </source>
</evidence>
<gene>
    <name evidence="2" type="ORF">GCM10023189_18840</name>
</gene>
<dbReference type="SUPFAM" id="SSF53649">
    <property type="entry name" value="Alkaline phosphatase-like"/>
    <property type="match status" value="1"/>
</dbReference>
<dbReference type="PANTHER" id="PTHR43108:SF6">
    <property type="entry name" value="N-SULPHOGLUCOSAMINE SULPHOHYDROLASE"/>
    <property type="match status" value="1"/>
</dbReference>
<dbReference type="Gene3D" id="3.40.720.10">
    <property type="entry name" value="Alkaline Phosphatase, subunit A"/>
    <property type="match status" value="1"/>
</dbReference>
<dbReference type="InterPro" id="IPR017850">
    <property type="entry name" value="Alkaline_phosphatase_core_sf"/>
</dbReference>
<name>A0ABP8MNJ1_9BACT</name>
<organism evidence="2 3">
    <name type="scientific">Nibrella saemangeumensis</name>
    <dbReference type="NCBI Taxonomy" id="1084526"/>
    <lineage>
        <taxon>Bacteria</taxon>
        <taxon>Pseudomonadati</taxon>
        <taxon>Bacteroidota</taxon>
        <taxon>Cytophagia</taxon>
        <taxon>Cytophagales</taxon>
        <taxon>Spirosomataceae</taxon>
        <taxon>Nibrella</taxon>
    </lineage>
</organism>
<dbReference type="InterPro" id="IPR000917">
    <property type="entry name" value="Sulfatase_N"/>
</dbReference>
<dbReference type="Proteomes" id="UP001501175">
    <property type="component" value="Unassembled WGS sequence"/>
</dbReference>
<keyword evidence="3" id="KW-1185">Reference proteome</keyword>
<dbReference type="Pfam" id="PF00884">
    <property type="entry name" value="Sulfatase"/>
    <property type="match status" value="1"/>
</dbReference>
<proteinExistence type="predicted"/>
<evidence type="ECO:0000259" key="1">
    <source>
        <dbReference type="Pfam" id="PF00884"/>
    </source>
</evidence>
<protein>
    <submittedName>
        <fullName evidence="2">Sulfatase</fullName>
    </submittedName>
</protein>
<dbReference type="RefSeq" id="WP_345242842.1">
    <property type="nucleotide sequence ID" value="NZ_BAABHD010000022.1"/>
</dbReference>
<feature type="domain" description="Sulfatase N-terminal" evidence="1">
    <location>
        <begin position="31"/>
        <end position="360"/>
    </location>
</feature>
<dbReference type="CDD" id="cd16031">
    <property type="entry name" value="G6S_like"/>
    <property type="match status" value="1"/>
</dbReference>
<dbReference type="PANTHER" id="PTHR43108">
    <property type="entry name" value="N-ACETYLGLUCOSAMINE-6-SULFATASE FAMILY MEMBER"/>
    <property type="match status" value="1"/>
</dbReference>
<evidence type="ECO:0000313" key="3">
    <source>
        <dbReference type="Proteomes" id="UP001501175"/>
    </source>
</evidence>
<reference evidence="3" key="1">
    <citation type="journal article" date="2019" name="Int. J. Syst. Evol. Microbiol.">
        <title>The Global Catalogue of Microorganisms (GCM) 10K type strain sequencing project: providing services to taxonomists for standard genome sequencing and annotation.</title>
        <authorList>
            <consortium name="The Broad Institute Genomics Platform"/>
            <consortium name="The Broad Institute Genome Sequencing Center for Infectious Disease"/>
            <person name="Wu L."/>
            <person name="Ma J."/>
        </authorList>
    </citation>
    <scope>NUCLEOTIDE SEQUENCE [LARGE SCALE GENOMIC DNA]</scope>
    <source>
        <strain evidence="3">JCM 17927</strain>
    </source>
</reference>
<dbReference type="EMBL" id="BAABHD010000022">
    <property type="protein sequence ID" value="GAA4453577.1"/>
    <property type="molecule type" value="Genomic_DNA"/>
</dbReference>